<comment type="caution">
    <text evidence="5">The sequence shown here is derived from an EMBL/GenBank/DDBJ whole genome shotgun (WGS) entry which is preliminary data.</text>
</comment>
<feature type="domain" description="GGDEF" evidence="4">
    <location>
        <begin position="117"/>
        <end position="246"/>
    </location>
</feature>
<dbReference type="PANTHER" id="PTHR45138:SF9">
    <property type="entry name" value="DIGUANYLATE CYCLASE DGCM-RELATED"/>
    <property type="match status" value="1"/>
</dbReference>
<evidence type="ECO:0000259" key="4">
    <source>
        <dbReference type="PROSITE" id="PS50887"/>
    </source>
</evidence>
<dbReference type="AlphaFoldDB" id="A0A2S7UVC7"/>
<dbReference type="OrthoDB" id="766410at2"/>
<feature type="transmembrane region" description="Helical" evidence="3">
    <location>
        <begin position="53"/>
        <end position="70"/>
    </location>
</feature>
<evidence type="ECO:0000256" key="2">
    <source>
        <dbReference type="ARBA" id="ARBA00034247"/>
    </source>
</evidence>
<dbReference type="InterPro" id="IPR029787">
    <property type="entry name" value="Nucleotide_cyclase"/>
</dbReference>
<dbReference type="InterPro" id="IPR043128">
    <property type="entry name" value="Rev_trsase/Diguanyl_cyclase"/>
</dbReference>
<keyword evidence="3" id="KW-0812">Transmembrane</keyword>
<evidence type="ECO:0000256" key="3">
    <source>
        <dbReference type="SAM" id="Phobius"/>
    </source>
</evidence>
<comment type="catalytic activity">
    <reaction evidence="2">
        <text>2 GTP = 3',3'-c-di-GMP + 2 diphosphate</text>
        <dbReference type="Rhea" id="RHEA:24898"/>
        <dbReference type="ChEBI" id="CHEBI:33019"/>
        <dbReference type="ChEBI" id="CHEBI:37565"/>
        <dbReference type="ChEBI" id="CHEBI:58805"/>
        <dbReference type="EC" id="2.7.7.65"/>
    </reaction>
</comment>
<evidence type="ECO:0000313" key="6">
    <source>
        <dbReference type="Proteomes" id="UP000239007"/>
    </source>
</evidence>
<dbReference type="Pfam" id="PF00990">
    <property type="entry name" value="GGDEF"/>
    <property type="match status" value="1"/>
</dbReference>
<dbReference type="EMBL" id="MSCH01000003">
    <property type="protein sequence ID" value="PQJ53946.1"/>
    <property type="molecule type" value="Genomic_DNA"/>
</dbReference>
<accession>A0A2S7UVC7</accession>
<dbReference type="NCBIfam" id="TIGR00254">
    <property type="entry name" value="GGDEF"/>
    <property type="match status" value="1"/>
</dbReference>
<dbReference type="InterPro" id="IPR000160">
    <property type="entry name" value="GGDEF_dom"/>
</dbReference>
<dbReference type="GO" id="GO:0005886">
    <property type="term" value="C:plasma membrane"/>
    <property type="evidence" value="ECO:0007669"/>
    <property type="project" value="TreeGrafter"/>
</dbReference>
<name>A0A2S7UVC7_9GAMM</name>
<keyword evidence="6" id="KW-1185">Reference proteome</keyword>
<dbReference type="Proteomes" id="UP000239007">
    <property type="component" value="Unassembled WGS sequence"/>
</dbReference>
<organism evidence="5 6">
    <name type="scientific">Psychrosphaera saromensis</name>
    <dbReference type="NCBI Taxonomy" id="716813"/>
    <lineage>
        <taxon>Bacteria</taxon>
        <taxon>Pseudomonadati</taxon>
        <taxon>Pseudomonadota</taxon>
        <taxon>Gammaproteobacteria</taxon>
        <taxon>Alteromonadales</taxon>
        <taxon>Pseudoalteromonadaceae</taxon>
        <taxon>Psychrosphaera</taxon>
    </lineage>
</organism>
<dbReference type="RefSeq" id="WP_105052451.1">
    <property type="nucleotide sequence ID" value="NZ_BMYG01000012.1"/>
</dbReference>
<keyword evidence="3" id="KW-1133">Transmembrane helix</keyword>
<proteinExistence type="predicted"/>
<dbReference type="EC" id="2.7.7.65" evidence="1"/>
<dbReference type="SMART" id="SM00267">
    <property type="entry name" value="GGDEF"/>
    <property type="match status" value="1"/>
</dbReference>
<dbReference type="SUPFAM" id="SSF55073">
    <property type="entry name" value="Nucleotide cyclase"/>
    <property type="match status" value="1"/>
</dbReference>
<dbReference type="CDD" id="cd01949">
    <property type="entry name" value="GGDEF"/>
    <property type="match status" value="1"/>
</dbReference>
<feature type="transmembrane region" description="Helical" evidence="3">
    <location>
        <begin position="12"/>
        <end position="33"/>
    </location>
</feature>
<evidence type="ECO:0000313" key="5">
    <source>
        <dbReference type="EMBL" id="PQJ53946.1"/>
    </source>
</evidence>
<dbReference type="GO" id="GO:0043709">
    <property type="term" value="P:cell adhesion involved in single-species biofilm formation"/>
    <property type="evidence" value="ECO:0007669"/>
    <property type="project" value="TreeGrafter"/>
</dbReference>
<dbReference type="GO" id="GO:0052621">
    <property type="term" value="F:diguanylate cyclase activity"/>
    <property type="evidence" value="ECO:0007669"/>
    <property type="project" value="UniProtKB-EC"/>
</dbReference>
<sequence>MPHKKYIHQPTVINDLAILIGVNLIFLIMFIQFDILEWAYHFSRQHEGLELDEWIPLGLTVALSLLVFSYRRIKELGEMAQKLEQMSLLDLLSGLANRRAGQISLLSWCERAEQSQQAFIVYQINIDKFSKVNELYGQLIGDEVIKNVGQRLKAKVPAAAQLFRWLDDNFIIVIPLNEVDTPNNFAYKIQQSINNKVMQSTLSLSCSIAYAVWQKGQTANDILYEVEDALMDIKHRNKQRVKSNLKDALTAL</sequence>
<protein>
    <recommendedName>
        <fullName evidence="1">diguanylate cyclase</fullName>
        <ecNumber evidence="1">2.7.7.65</ecNumber>
    </recommendedName>
</protein>
<dbReference type="PROSITE" id="PS50887">
    <property type="entry name" value="GGDEF"/>
    <property type="match status" value="1"/>
</dbReference>
<dbReference type="InterPro" id="IPR050469">
    <property type="entry name" value="Diguanylate_Cyclase"/>
</dbReference>
<evidence type="ECO:0000256" key="1">
    <source>
        <dbReference type="ARBA" id="ARBA00012528"/>
    </source>
</evidence>
<keyword evidence="3" id="KW-0472">Membrane</keyword>
<dbReference type="PANTHER" id="PTHR45138">
    <property type="entry name" value="REGULATORY COMPONENTS OF SENSORY TRANSDUCTION SYSTEM"/>
    <property type="match status" value="1"/>
</dbReference>
<gene>
    <name evidence="5" type="ORF">BTO11_09935</name>
</gene>
<dbReference type="Gene3D" id="3.30.70.270">
    <property type="match status" value="1"/>
</dbReference>
<reference evidence="5 6" key="1">
    <citation type="submission" date="2016-12" db="EMBL/GenBank/DDBJ databases">
        <title>Diversity of luminous bacteria.</title>
        <authorList>
            <person name="Yoshizawa S."/>
            <person name="Kogure K."/>
        </authorList>
    </citation>
    <scope>NUCLEOTIDE SEQUENCE [LARGE SCALE GENOMIC DNA]</scope>
    <source>
        <strain evidence="5 6">SA4-48</strain>
    </source>
</reference>
<dbReference type="GO" id="GO:1902201">
    <property type="term" value="P:negative regulation of bacterial-type flagellum-dependent cell motility"/>
    <property type="evidence" value="ECO:0007669"/>
    <property type="project" value="TreeGrafter"/>
</dbReference>